<feature type="binding site" evidence="6">
    <location>
        <position position="45"/>
    </location>
    <ligand>
        <name>[4Fe-4S] cluster</name>
        <dbReference type="ChEBI" id="CHEBI:49883"/>
        <note>4Fe-4S-S-AdoMet</note>
    </ligand>
</feature>
<comment type="cofactor">
    <cofactor evidence="6">
        <name>[4Fe-4S] cluster</name>
        <dbReference type="ChEBI" id="CHEBI:49883"/>
    </cofactor>
    <text evidence="6">Binds 1 [4Fe-4S] cluster. The cluster is coordinated with 3 cysteines and an exchangeable S-adenosyl-L-methionine.</text>
</comment>
<evidence type="ECO:0000256" key="1">
    <source>
        <dbReference type="ARBA" id="ARBA00022485"/>
    </source>
</evidence>
<keyword evidence="4 6" id="KW-0408">Iron</keyword>
<dbReference type="CDD" id="cd01335">
    <property type="entry name" value="Radical_SAM"/>
    <property type="match status" value="1"/>
</dbReference>
<accession>A0A8J3L9M5</accession>
<dbReference type="SMART" id="SM00729">
    <property type="entry name" value="Elp3"/>
    <property type="match status" value="1"/>
</dbReference>
<evidence type="ECO:0000256" key="2">
    <source>
        <dbReference type="ARBA" id="ARBA00022691"/>
    </source>
</evidence>
<dbReference type="Pfam" id="PF04055">
    <property type="entry name" value="Radical_SAM"/>
    <property type="match status" value="1"/>
</dbReference>
<evidence type="ECO:0000256" key="6">
    <source>
        <dbReference type="PIRSR" id="PIRSR004869-50"/>
    </source>
</evidence>
<dbReference type="PANTHER" id="PTHR30352">
    <property type="entry name" value="PYRUVATE FORMATE-LYASE-ACTIVATING ENZYME"/>
    <property type="match status" value="1"/>
</dbReference>
<protein>
    <submittedName>
        <fullName evidence="8">AmmeMemoRadiSam system radical SAM enzyme</fullName>
    </submittedName>
</protein>
<keyword evidence="3 6" id="KW-0479">Metal-binding</keyword>
<dbReference type="Gene3D" id="3.20.20.70">
    <property type="entry name" value="Aldolase class I"/>
    <property type="match status" value="1"/>
</dbReference>
<name>A0A8J3L9M5_9ACTN</name>
<evidence type="ECO:0000313" key="9">
    <source>
        <dbReference type="Proteomes" id="UP000630887"/>
    </source>
</evidence>
<evidence type="ECO:0000256" key="4">
    <source>
        <dbReference type="ARBA" id="ARBA00023004"/>
    </source>
</evidence>
<dbReference type="InterPro" id="IPR034457">
    <property type="entry name" value="Organic_radical-activating"/>
</dbReference>
<dbReference type="GO" id="GO:0051539">
    <property type="term" value="F:4 iron, 4 sulfur cluster binding"/>
    <property type="evidence" value="ECO:0007669"/>
    <property type="project" value="UniProtKB-KW"/>
</dbReference>
<feature type="binding site" evidence="6">
    <location>
        <position position="38"/>
    </location>
    <ligand>
        <name>[4Fe-4S] cluster</name>
        <dbReference type="ChEBI" id="CHEBI:49883"/>
        <note>4Fe-4S-S-AdoMet</note>
    </ligand>
</feature>
<gene>
    <name evidence="8" type="ORF">Cco03nite_72850</name>
</gene>
<keyword evidence="5 6" id="KW-0411">Iron-sulfur</keyword>
<dbReference type="SUPFAM" id="SSF102114">
    <property type="entry name" value="Radical SAM enzymes"/>
    <property type="match status" value="1"/>
</dbReference>
<dbReference type="GO" id="GO:0003824">
    <property type="term" value="F:catalytic activity"/>
    <property type="evidence" value="ECO:0007669"/>
    <property type="project" value="InterPro"/>
</dbReference>
<dbReference type="PANTHER" id="PTHR30352:SF5">
    <property type="entry name" value="PYRUVATE FORMATE-LYASE 1-ACTIVATING ENZYME"/>
    <property type="match status" value="1"/>
</dbReference>
<dbReference type="InterPro" id="IPR006638">
    <property type="entry name" value="Elp3/MiaA/NifB-like_rSAM"/>
</dbReference>
<keyword evidence="1" id="KW-0004">4Fe-4S</keyword>
<dbReference type="Proteomes" id="UP000630887">
    <property type="component" value="Unassembled WGS sequence"/>
</dbReference>
<dbReference type="InterPro" id="IPR013785">
    <property type="entry name" value="Aldolase_TIM"/>
</dbReference>
<proteinExistence type="predicted"/>
<evidence type="ECO:0000256" key="3">
    <source>
        <dbReference type="ARBA" id="ARBA00022723"/>
    </source>
</evidence>
<dbReference type="PROSITE" id="PS51918">
    <property type="entry name" value="RADICAL_SAM"/>
    <property type="match status" value="1"/>
</dbReference>
<reference evidence="8 9" key="1">
    <citation type="submission" date="2021-01" db="EMBL/GenBank/DDBJ databases">
        <title>Whole genome shotgun sequence of Catellatospora coxensis NBRC 107359.</title>
        <authorList>
            <person name="Komaki H."/>
            <person name="Tamura T."/>
        </authorList>
    </citation>
    <scope>NUCLEOTIDE SEQUENCE [LARGE SCALE GENOMIC DNA]</scope>
    <source>
        <strain evidence="8 9">NBRC 107359</strain>
    </source>
</reference>
<evidence type="ECO:0000256" key="5">
    <source>
        <dbReference type="ARBA" id="ARBA00023014"/>
    </source>
</evidence>
<dbReference type="InterPro" id="IPR027596">
    <property type="entry name" value="AmmeMemoSam_rS"/>
</dbReference>
<evidence type="ECO:0000259" key="7">
    <source>
        <dbReference type="PROSITE" id="PS51918"/>
    </source>
</evidence>
<dbReference type="SFLD" id="SFLDG01101">
    <property type="entry name" value="Uncharacterised_Radical_SAM_Su"/>
    <property type="match status" value="1"/>
</dbReference>
<dbReference type="RefSeq" id="WP_239167948.1">
    <property type="nucleotide sequence ID" value="NZ_BAAALC010000052.1"/>
</dbReference>
<evidence type="ECO:0000313" key="8">
    <source>
        <dbReference type="EMBL" id="GIG10585.1"/>
    </source>
</evidence>
<dbReference type="PIRSF" id="PIRSF004869">
    <property type="entry name" value="PflX_prd"/>
    <property type="match status" value="1"/>
</dbReference>
<dbReference type="InterPro" id="IPR016431">
    <property type="entry name" value="Pyrv-formate_lyase-activ_prd"/>
</dbReference>
<dbReference type="GO" id="GO:0046872">
    <property type="term" value="F:metal ion binding"/>
    <property type="evidence" value="ECO:0007669"/>
    <property type="project" value="UniProtKB-KW"/>
</dbReference>
<feature type="domain" description="Radical SAM core" evidence="7">
    <location>
        <begin position="23"/>
        <end position="249"/>
    </location>
</feature>
<dbReference type="AlphaFoldDB" id="A0A8J3L9M5"/>
<feature type="binding site" evidence="6">
    <location>
        <position position="42"/>
    </location>
    <ligand>
        <name>[4Fe-4S] cluster</name>
        <dbReference type="ChEBI" id="CHEBI:49883"/>
        <note>4Fe-4S-S-AdoMet</note>
    </ligand>
</feature>
<comment type="caution">
    <text evidence="8">The sequence shown here is derived from an EMBL/GenBank/DDBJ whole genome shotgun (WGS) entry which is preliminary data.</text>
</comment>
<dbReference type="EMBL" id="BONI01000093">
    <property type="protein sequence ID" value="GIG10585.1"/>
    <property type="molecule type" value="Genomic_DNA"/>
</dbReference>
<keyword evidence="2 6" id="KW-0949">S-adenosyl-L-methionine</keyword>
<sequence length="291" mass="31617">MQTATHSISVIHRDAVERKPFFHYRPGRSTITIAAPGCTFSCSYCVNYRLSQYGRPDSQEWTGEIADVEAVVADAATEQAIIALSYTEPALAIELTLALAEASDPYGVEIAWKSNGFLTDRAVDTVAPVLAAVNIDLKAADNGRHRRLTGAPLTPVWRAIRRLREFGVWIELSTPLIPGYTDDPEDLATLAAGIADIDIDIPWHLLRFTPTFRMTSQDPTSPDALAGAVSIARSAGLRYVYVERALGDEGRATRCPGCGTTVVTRGIWNLTANVLVDGRCPACDNTIAGRW</sequence>
<organism evidence="8 9">
    <name type="scientific">Catellatospora coxensis</name>
    <dbReference type="NCBI Taxonomy" id="310354"/>
    <lineage>
        <taxon>Bacteria</taxon>
        <taxon>Bacillati</taxon>
        <taxon>Actinomycetota</taxon>
        <taxon>Actinomycetes</taxon>
        <taxon>Micromonosporales</taxon>
        <taxon>Micromonosporaceae</taxon>
        <taxon>Catellatospora</taxon>
    </lineage>
</organism>
<dbReference type="SFLD" id="SFLDS00029">
    <property type="entry name" value="Radical_SAM"/>
    <property type="match status" value="1"/>
</dbReference>
<dbReference type="InterPro" id="IPR058240">
    <property type="entry name" value="rSAM_sf"/>
</dbReference>
<dbReference type="InterPro" id="IPR007197">
    <property type="entry name" value="rSAM"/>
</dbReference>
<keyword evidence="9" id="KW-1185">Reference proteome</keyword>